<evidence type="ECO:0000256" key="1">
    <source>
        <dbReference type="SAM" id="SignalP"/>
    </source>
</evidence>
<protein>
    <recommendedName>
        <fullName evidence="4">C1q domain-containing protein</fullName>
    </recommendedName>
</protein>
<dbReference type="InterPro" id="IPR008983">
    <property type="entry name" value="Tumour_necrosis_fac-like_dom"/>
</dbReference>
<dbReference type="SUPFAM" id="SSF49842">
    <property type="entry name" value="TNF-like"/>
    <property type="match status" value="1"/>
</dbReference>
<dbReference type="Proteomes" id="UP000199321">
    <property type="component" value="Unassembled WGS sequence"/>
</dbReference>
<gene>
    <name evidence="2" type="ORF">SAMN05421855_103413</name>
</gene>
<feature type="chain" id="PRO_5011735446" description="C1q domain-containing protein" evidence="1">
    <location>
        <begin position="18"/>
        <end position="215"/>
    </location>
</feature>
<evidence type="ECO:0000313" key="3">
    <source>
        <dbReference type="Proteomes" id="UP000199321"/>
    </source>
</evidence>
<dbReference type="AlphaFoldDB" id="A0A1G7GZ92"/>
<name>A0A1G7GZ92_9FLAO</name>
<organism evidence="2 3">
    <name type="scientific">Ulvibacter litoralis</name>
    <dbReference type="NCBI Taxonomy" id="227084"/>
    <lineage>
        <taxon>Bacteria</taxon>
        <taxon>Pseudomonadati</taxon>
        <taxon>Bacteroidota</taxon>
        <taxon>Flavobacteriia</taxon>
        <taxon>Flavobacteriales</taxon>
        <taxon>Flavobacteriaceae</taxon>
        <taxon>Ulvibacter</taxon>
    </lineage>
</organism>
<evidence type="ECO:0000313" key="2">
    <source>
        <dbReference type="EMBL" id="SDE93394.1"/>
    </source>
</evidence>
<reference evidence="2 3" key="1">
    <citation type="submission" date="2016-10" db="EMBL/GenBank/DDBJ databases">
        <authorList>
            <person name="de Groot N.N."/>
        </authorList>
    </citation>
    <scope>NUCLEOTIDE SEQUENCE [LARGE SCALE GENOMIC DNA]</scope>
    <source>
        <strain evidence="2 3">DSM 16195</strain>
    </source>
</reference>
<keyword evidence="3" id="KW-1185">Reference proteome</keyword>
<keyword evidence="1" id="KW-0732">Signal</keyword>
<feature type="signal peptide" evidence="1">
    <location>
        <begin position="1"/>
        <end position="17"/>
    </location>
</feature>
<proteinExistence type="predicted"/>
<dbReference type="Gene3D" id="2.60.120.40">
    <property type="match status" value="1"/>
</dbReference>
<evidence type="ECO:0008006" key="4">
    <source>
        <dbReference type="Google" id="ProtNLM"/>
    </source>
</evidence>
<dbReference type="EMBL" id="FNBA01000003">
    <property type="protein sequence ID" value="SDE93394.1"/>
    <property type="molecule type" value="Genomic_DNA"/>
</dbReference>
<sequence>MYLKAIVIFFLSFSSLAQVGIGTTEPTAALDINGTLRIREFSEETNVAIAKDSILVISRNGNVSRISSKKIIESSLVTSIKGHIESSTNVSIPVIDGVVKVPYNDMEFDMNDEFDTNTATFTAKQDGIYHVFAQIKTRSTIAVSQEVGIMILKNGSIISKNSYANVGISPPIRSTQSLVKLNANETISFNIISSLESISMYANKDESYFTIHQIR</sequence>
<accession>A0A1G7GZ92</accession>